<dbReference type="RefSeq" id="WP_176130266.1">
    <property type="nucleotide sequence ID" value="NZ_CADDZZ010000006.1"/>
</dbReference>
<name>A0A8I1DNG4_BURCE</name>
<comment type="caution">
    <text evidence="2">The sequence shown here is derived from an EMBL/GenBank/DDBJ whole genome shotgun (WGS) entry which is preliminary data.</text>
</comment>
<accession>A0A8I1DNG4</accession>
<evidence type="ECO:0000256" key="1">
    <source>
        <dbReference type="SAM" id="MobiDB-lite"/>
    </source>
</evidence>
<dbReference type="AlphaFoldDB" id="A0A8I1DNG4"/>
<reference evidence="2" key="1">
    <citation type="submission" date="2020-12" db="EMBL/GenBank/DDBJ databases">
        <title>Burkholderia cepacia complex in Mexico.</title>
        <authorList>
            <person name="Estrada P."/>
        </authorList>
    </citation>
    <scope>NUCLEOTIDE SEQUENCE</scope>
    <source>
        <strain evidence="2">871</strain>
    </source>
</reference>
<evidence type="ECO:0000313" key="3">
    <source>
        <dbReference type="Proteomes" id="UP000645612"/>
    </source>
</evidence>
<organism evidence="2 3">
    <name type="scientific">Burkholderia cepacia</name>
    <name type="common">Pseudomonas cepacia</name>
    <dbReference type="NCBI Taxonomy" id="292"/>
    <lineage>
        <taxon>Bacteria</taxon>
        <taxon>Pseudomonadati</taxon>
        <taxon>Pseudomonadota</taxon>
        <taxon>Betaproteobacteria</taxon>
        <taxon>Burkholderiales</taxon>
        <taxon>Burkholderiaceae</taxon>
        <taxon>Burkholderia</taxon>
        <taxon>Burkholderia cepacia complex</taxon>
    </lineage>
</organism>
<dbReference type="EMBL" id="JAEDXG010000018">
    <property type="protein sequence ID" value="MBH9698710.1"/>
    <property type="molecule type" value="Genomic_DNA"/>
</dbReference>
<sequence>MPQSTGLSLDMSEGNRPQNRTHPPIPIEFGSLSLVLGLPGRALLRDMLEGLGRTAGSPETVATGASPRSGPWVVARKHHTKRTRAFSRRMPGRPVAAGMAWLFGLPGSAAPHALPMNPFTSDSP</sequence>
<feature type="region of interest" description="Disordered" evidence="1">
    <location>
        <begin position="1"/>
        <end position="25"/>
    </location>
</feature>
<gene>
    <name evidence="2" type="ORF">JAO13_19940</name>
</gene>
<protein>
    <submittedName>
        <fullName evidence="2">Uncharacterized protein</fullName>
    </submittedName>
</protein>
<dbReference type="Proteomes" id="UP000645612">
    <property type="component" value="Unassembled WGS sequence"/>
</dbReference>
<evidence type="ECO:0000313" key="2">
    <source>
        <dbReference type="EMBL" id="MBH9698710.1"/>
    </source>
</evidence>
<proteinExistence type="predicted"/>